<dbReference type="Proteomes" id="UP000789738">
    <property type="component" value="Unassembled WGS sequence"/>
</dbReference>
<organism evidence="1 2">
    <name type="scientific">Clostridium neonatale</name>
    <dbReference type="NCBI Taxonomy" id="137838"/>
    <lineage>
        <taxon>Bacteria</taxon>
        <taxon>Bacillati</taxon>
        <taxon>Bacillota</taxon>
        <taxon>Clostridia</taxon>
        <taxon>Eubacteriales</taxon>
        <taxon>Clostridiaceae</taxon>
        <taxon>Clostridium</taxon>
    </lineage>
</organism>
<dbReference type="AlphaFoldDB" id="A0AA86JCC8"/>
<name>A0AA86JCC8_9CLOT</name>
<accession>A0AA86JCC8</accession>
<dbReference type="EMBL" id="CAKJVE010000001">
    <property type="protein sequence ID" value="CAG9701639.1"/>
    <property type="molecule type" value="Genomic_DNA"/>
</dbReference>
<gene>
    <name evidence="1" type="ORF">CNEO_10164</name>
</gene>
<reference evidence="1" key="1">
    <citation type="submission" date="2021-10" db="EMBL/GenBank/DDBJ databases">
        <authorList>
            <person name="Mesa V."/>
        </authorList>
    </citation>
    <scope>NUCLEOTIDE SEQUENCE</scope>
    <source>
        <strain evidence="1">CC3_PB</strain>
    </source>
</reference>
<protein>
    <submittedName>
        <fullName evidence="1">Uncharacterized protein</fullName>
    </submittedName>
</protein>
<comment type="caution">
    <text evidence="1">The sequence shown here is derived from an EMBL/GenBank/DDBJ whole genome shotgun (WGS) entry which is preliminary data.</text>
</comment>
<evidence type="ECO:0000313" key="1">
    <source>
        <dbReference type="EMBL" id="CAG9701639.1"/>
    </source>
</evidence>
<proteinExistence type="predicted"/>
<evidence type="ECO:0000313" key="2">
    <source>
        <dbReference type="Proteomes" id="UP000789738"/>
    </source>
</evidence>
<sequence length="47" mass="5567">MLKKSNFLRSPQKIWCEAHFYCKKGPILYIGDFSLKILHNCLLIIEI</sequence>